<dbReference type="RefSeq" id="WP_086488141.1">
    <property type="nucleotide sequence ID" value="NZ_MSLT01000012.1"/>
</dbReference>
<evidence type="ECO:0000313" key="3">
    <source>
        <dbReference type="Proteomes" id="UP000194798"/>
    </source>
</evidence>
<comment type="caution">
    <text evidence="2">The sequence shown here is derived from an EMBL/GenBank/DDBJ whole genome shotgun (WGS) entry which is preliminary data.</text>
</comment>
<dbReference type="EMBL" id="MSLT01000012">
    <property type="protein sequence ID" value="OUD14363.1"/>
    <property type="molecule type" value="Genomic_DNA"/>
</dbReference>
<reference evidence="2 3" key="1">
    <citation type="submission" date="2016-12" db="EMBL/GenBank/DDBJ databases">
        <title>Thioflexothrix psekupsii D3 genome sequencing and assembly.</title>
        <authorList>
            <person name="Fomenkov A."/>
            <person name="Vincze T."/>
            <person name="Grabovich M."/>
            <person name="Anton B.P."/>
            <person name="Dubinina G."/>
            <person name="Orlova M."/>
            <person name="Belousova E."/>
            <person name="Roberts R.J."/>
        </authorList>
    </citation>
    <scope>NUCLEOTIDE SEQUENCE [LARGE SCALE GENOMIC DNA]</scope>
    <source>
        <strain evidence="2">D3</strain>
    </source>
</reference>
<evidence type="ECO:0000256" key="1">
    <source>
        <dbReference type="SAM" id="SignalP"/>
    </source>
</evidence>
<evidence type="ECO:0000313" key="2">
    <source>
        <dbReference type="EMBL" id="OUD14363.1"/>
    </source>
</evidence>
<feature type="signal peptide" evidence="1">
    <location>
        <begin position="1"/>
        <end position="19"/>
    </location>
</feature>
<dbReference type="OrthoDB" id="220327at2"/>
<dbReference type="AlphaFoldDB" id="A0A251X9L0"/>
<name>A0A251X9L0_9GAMM</name>
<sequence>MNKILVVLLGSCWSLIALANPLALDDVPEPLQPWTEWALWGTTEQACPLVQTGVSNAERLCAWPSYLQVTASATQAHFSQEWQLYRSEWIPLPGHSQSTHHHWPQQVQVNQINALVVEREGLPWIRLDAGRHQVTGVFFWDRVPEFLRVPSHTGLVTLSVMGQEMALPELDRQGRLWLNRNERARETTDEDRLTLRVYRRLSDQVPLQSVNRLVLEVAGRHREVVLAPVLLADQIPMQLNSPLPARLEPTGELRLQVRPGTWEVEVAARSPHEVTTLHSVALNRDPANHTQGIWATEELWSFEAQPMLRVVEISGVTAVDPQQTQLPDTWRSLPTYRVLPGETMTLSIKQRGLADTTANQLNLYRQYWLDFDGKGYSIQDHITGQMNRHWRLNLLNSQNNQDAAYAMQLGRVSVAGQDQFITRLTENQPMGVEIRQTQVDVTADSRLYGDIQILPVVGWQHEAETESFQQFQQVGASLHLPPGWSLLHLHGADQVTQTWLQNWTLLYQFFQSRIIILFK</sequence>
<proteinExistence type="predicted"/>
<dbReference type="Proteomes" id="UP000194798">
    <property type="component" value="Unassembled WGS sequence"/>
</dbReference>
<accession>A0A251X9L0</accession>
<feature type="chain" id="PRO_5013213666" evidence="1">
    <location>
        <begin position="20"/>
        <end position="519"/>
    </location>
</feature>
<gene>
    <name evidence="2" type="ORF">TPSD3_08585</name>
</gene>
<keyword evidence="3" id="KW-1185">Reference proteome</keyword>
<keyword evidence="1" id="KW-0732">Signal</keyword>
<organism evidence="2 3">
    <name type="scientific">Thioflexithrix psekupsensis</name>
    <dbReference type="NCBI Taxonomy" id="1570016"/>
    <lineage>
        <taxon>Bacteria</taxon>
        <taxon>Pseudomonadati</taxon>
        <taxon>Pseudomonadota</taxon>
        <taxon>Gammaproteobacteria</taxon>
        <taxon>Thiotrichales</taxon>
        <taxon>Thioflexithrix</taxon>
    </lineage>
</organism>
<protein>
    <submittedName>
        <fullName evidence="2">Uncharacterized protein</fullName>
    </submittedName>
</protein>